<organism evidence="1 3">
    <name type="scientific">Holdemania massiliensis</name>
    <dbReference type="NCBI Taxonomy" id="1468449"/>
    <lineage>
        <taxon>Bacteria</taxon>
        <taxon>Bacillati</taxon>
        <taxon>Bacillota</taxon>
        <taxon>Erysipelotrichia</taxon>
        <taxon>Erysipelotrichales</taxon>
        <taxon>Erysipelotrichaceae</taxon>
        <taxon>Holdemania</taxon>
    </lineage>
</organism>
<gene>
    <name evidence="2" type="ORF">GKD88_18795</name>
    <name evidence="1" type="ORF">GKE08_18840</name>
</gene>
<evidence type="ECO:0000313" key="2">
    <source>
        <dbReference type="EMBL" id="MSC35164.1"/>
    </source>
</evidence>
<dbReference type="PANTHER" id="PTHR34071:SF2">
    <property type="entry name" value="FLAVIN-NUCLEOTIDE-BINDING PROTEIN"/>
    <property type="match status" value="1"/>
</dbReference>
<keyword evidence="4" id="KW-1185">Reference proteome</keyword>
<accession>A0A6N7SCQ5</accession>
<dbReference type="Proteomes" id="UP000433575">
    <property type="component" value="Unassembled WGS sequence"/>
</dbReference>
<evidence type="ECO:0000313" key="4">
    <source>
        <dbReference type="Proteomes" id="UP000480929"/>
    </source>
</evidence>
<evidence type="ECO:0000313" key="3">
    <source>
        <dbReference type="Proteomes" id="UP000433575"/>
    </source>
</evidence>
<dbReference type="EMBL" id="WKPJ01000056">
    <property type="protein sequence ID" value="MSA91378.1"/>
    <property type="molecule type" value="Genomic_DNA"/>
</dbReference>
<proteinExistence type="predicted"/>
<dbReference type="AlphaFoldDB" id="A0A6N7SCQ5"/>
<dbReference type="Proteomes" id="UP000480929">
    <property type="component" value="Unassembled WGS sequence"/>
</dbReference>
<dbReference type="Pfam" id="PF12900">
    <property type="entry name" value="Pyridox_ox_2"/>
    <property type="match status" value="1"/>
</dbReference>
<dbReference type="SUPFAM" id="SSF50475">
    <property type="entry name" value="FMN-binding split barrel"/>
    <property type="match status" value="1"/>
</dbReference>
<reference evidence="3 4" key="1">
    <citation type="journal article" date="2019" name="Nat. Med.">
        <title>A library of human gut bacterial isolates paired with longitudinal multiomics data enables mechanistic microbiome research.</title>
        <authorList>
            <person name="Poyet M."/>
            <person name="Groussin M."/>
            <person name="Gibbons S.M."/>
            <person name="Avila-Pacheco J."/>
            <person name="Jiang X."/>
            <person name="Kearney S.M."/>
            <person name="Perrotta A.R."/>
            <person name="Berdy B."/>
            <person name="Zhao S."/>
            <person name="Lieberman T.D."/>
            <person name="Swanson P.K."/>
            <person name="Smith M."/>
            <person name="Roesemann S."/>
            <person name="Alexander J.E."/>
            <person name="Rich S.A."/>
            <person name="Livny J."/>
            <person name="Vlamakis H."/>
            <person name="Clish C."/>
            <person name="Bullock K."/>
            <person name="Deik A."/>
            <person name="Scott J."/>
            <person name="Pierce K.A."/>
            <person name="Xavier R.J."/>
            <person name="Alm E.J."/>
        </authorList>
    </citation>
    <scope>NUCLEOTIDE SEQUENCE [LARGE SCALE GENOMIC DNA]</scope>
    <source>
        <strain evidence="1 3">BIOML-A4</strain>
        <strain evidence="2 4">BIOML-A5</strain>
    </source>
</reference>
<dbReference type="InterPro" id="IPR024747">
    <property type="entry name" value="Pyridox_Oxase-rel"/>
</dbReference>
<dbReference type="InterPro" id="IPR012349">
    <property type="entry name" value="Split_barrel_FMN-bd"/>
</dbReference>
<protein>
    <submittedName>
        <fullName evidence="1">5-nitroimidazole antibiotic resistance protein</fullName>
    </submittedName>
</protein>
<comment type="caution">
    <text evidence="1">The sequence shown here is derived from an EMBL/GenBank/DDBJ whole genome shotgun (WGS) entry which is preliminary data.</text>
</comment>
<dbReference type="PANTHER" id="PTHR34071">
    <property type="entry name" value="5-NITROIMIDAZOLE ANTIBIOTICS RESISTANCE PROTEIN, NIMA-FAMILY-RELATED PROTEIN-RELATED"/>
    <property type="match status" value="1"/>
</dbReference>
<evidence type="ECO:0000313" key="1">
    <source>
        <dbReference type="EMBL" id="MSA91378.1"/>
    </source>
</evidence>
<dbReference type="OrthoDB" id="9794935at2"/>
<dbReference type="Gene3D" id="2.30.110.10">
    <property type="entry name" value="Electron Transport, Fmn-binding Protein, Chain A"/>
    <property type="match status" value="1"/>
</dbReference>
<sequence length="161" mass="18081">MRTSMRRKNQALTQEECIAVLQRGTSGVLAVTGEGDYPYAVPLSYVYSNSKLYFHCAASGYKLEAIARNPKVSFCVIDQDQVVPEEYTTYFRSVIIFGQARILTNSDEKKAALKQLAIRFNPAHPEGADEEINERLDAVCIVEIIIEAMSGKEAKELRKNR</sequence>
<name>A0A6N7SCQ5_9FIRM</name>
<dbReference type="EMBL" id="WKPI01000060">
    <property type="protein sequence ID" value="MSC35164.1"/>
    <property type="molecule type" value="Genomic_DNA"/>
</dbReference>
<dbReference type="RefSeq" id="WP_154240662.1">
    <property type="nucleotide sequence ID" value="NZ_CALJPI010000318.1"/>
</dbReference>